<reference evidence="1" key="1">
    <citation type="submission" date="2014-03" db="EMBL/GenBank/DDBJ databases">
        <title>The sialotranscriptome of Amblyomma triste, Amblyomma parvum and Amblyomma cajennense ticks, uncovered by 454-based RNA-seq.</title>
        <authorList>
            <person name="Garcia G.R."/>
            <person name="Gardinassi L.G."/>
            <person name="Ribeiro J.M."/>
            <person name="Anatrielo E."/>
            <person name="Ferreira B.R."/>
            <person name="Moreira H.N."/>
            <person name="Mafra C."/>
            <person name="Olegario M.M."/>
            <person name="Szabo P.J."/>
            <person name="Miranda-Santos I.K."/>
            <person name="Maruyama S.R."/>
        </authorList>
    </citation>
    <scope>NUCLEOTIDE SEQUENCE</scope>
    <source>
        <strain evidence="1">Araguapaz</strain>
        <tissue evidence="1">Salivary glands</tissue>
    </source>
</reference>
<protein>
    <submittedName>
        <fullName evidence="1">Uncharacterized protein</fullName>
    </submittedName>
</protein>
<dbReference type="AlphaFoldDB" id="A0A023FVS3"/>
<dbReference type="EMBL" id="GBBL01002472">
    <property type="protein sequence ID" value="JAC24848.1"/>
    <property type="molecule type" value="mRNA"/>
</dbReference>
<evidence type="ECO:0000313" key="1">
    <source>
        <dbReference type="EMBL" id="JAC24848.1"/>
    </source>
</evidence>
<organism evidence="1">
    <name type="scientific">Amblyomma parvum</name>
    <name type="common">South American tick</name>
    <dbReference type="NCBI Taxonomy" id="251391"/>
    <lineage>
        <taxon>Eukaryota</taxon>
        <taxon>Metazoa</taxon>
        <taxon>Ecdysozoa</taxon>
        <taxon>Arthropoda</taxon>
        <taxon>Chelicerata</taxon>
        <taxon>Arachnida</taxon>
        <taxon>Acari</taxon>
        <taxon>Parasitiformes</taxon>
        <taxon>Ixodida</taxon>
        <taxon>Ixodoidea</taxon>
        <taxon>Ixodidae</taxon>
        <taxon>Amblyomminae</taxon>
        <taxon>Amblyomma</taxon>
    </lineage>
</organism>
<proteinExistence type="evidence at transcript level"/>
<sequence length="158" mass="18209">LQFRNYSSFLEFNKSIIWPFSLRAKVPLELYENGILKLKNVMFDMSQTNSVKKWTTLRLKGQRRSIIKELNTMTSSLRTWFSGTRFTVNVMVYGSIAYGMKSSAGNETHYQTVDVGSLNNASKGLLAKGENLTYTIEGVYSRYLVFRDITTYKRTLLL</sequence>
<feature type="non-terminal residue" evidence="1">
    <location>
        <position position="1"/>
    </location>
</feature>
<accession>A0A023FVS3</accession>
<name>A0A023FVS3_AMBPA</name>